<sequence length="158" mass="17718">MRIVSVSNLKSGDVLAKNIYASDRRVLLSQGVALTSGYIARMVNLGVSKVYIQDKRLEDVTIDEPLTEKTRNAAIQIIEDITDTIPVKKDGLLTLNDDELNRISNKFNSGRFIGVVKDIISELIGKMDIMVHLADDKVAFKEYDMTKDLTLFIKEVID</sequence>
<evidence type="ECO:0000313" key="1">
    <source>
        <dbReference type="EMBL" id="ABZ82652.1"/>
    </source>
</evidence>
<protein>
    <submittedName>
        <fullName evidence="1">Uncharacterized protein</fullName>
    </submittedName>
</protein>
<dbReference type="RefSeq" id="WP_012281201.1">
    <property type="nucleotide sequence ID" value="NC_010337.2"/>
</dbReference>
<organism evidence="1 2">
    <name type="scientific">Heliobacterium modesticaldum (strain ATCC 51547 / Ice1)</name>
    <dbReference type="NCBI Taxonomy" id="498761"/>
    <lineage>
        <taxon>Bacteria</taxon>
        <taxon>Bacillati</taxon>
        <taxon>Bacillota</taxon>
        <taxon>Clostridia</taxon>
        <taxon>Eubacteriales</taxon>
        <taxon>Heliobacteriaceae</taxon>
        <taxon>Heliomicrobium</taxon>
    </lineage>
</organism>
<accession>B0THX9</accession>
<dbReference type="STRING" id="498761.HM1_0027"/>
<name>B0THX9_HELMI</name>
<dbReference type="EMBL" id="CP000930">
    <property type="protein sequence ID" value="ABZ82652.1"/>
    <property type="molecule type" value="Genomic_DNA"/>
</dbReference>
<dbReference type="AlphaFoldDB" id="B0THX9"/>
<dbReference type="HOGENOM" id="CLU_1666994_0_0_9"/>
<dbReference type="eggNOG" id="COG2206">
    <property type="taxonomic scope" value="Bacteria"/>
</dbReference>
<gene>
    <name evidence="1" type="ORF">HM1_0027</name>
</gene>
<evidence type="ECO:0000313" key="2">
    <source>
        <dbReference type="Proteomes" id="UP000008550"/>
    </source>
</evidence>
<dbReference type="OrthoDB" id="1764966at2"/>
<keyword evidence="2" id="KW-1185">Reference proteome</keyword>
<proteinExistence type="predicted"/>
<dbReference type="Proteomes" id="UP000008550">
    <property type="component" value="Chromosome"/>
</dbReference>
<reference evidence="1 2" key="1">
    <citation type="journal article" date="2008" name="J. Bacteriol.">
        <title>The genome of Heliobacterium modesticaldum, a phototrophic representative of the Firmicutes containing the simplest photosynthetic apparatus.</title>
        <authorList>
            <person name="Sattley W.M."/>
            <person name="Madigan M.T."/>
            <person name="Swingley W.D."/>
            <person name="Cheung P.C."/>
            <person name="Clocksin K.M."/>
            <person name="Conrad A.L."/>
            <person name="Dejesa L.C."/>
            <person name="Honchak B.M."/>
            <person name="Jung D.O."/>
            <person name="Karbach L.E."/>
            <person name="Kurdoglu A."/>
            <person name="Lahiri S."/>
            <person name="Mastrian S.D."/>
            <person name="Page L.E."/>
            <person name="Taylor H.L."/>
            <person name="Wang Z.T."/>
            <person name="Raymond J."/>
            <person name="Chen M."/>
            <person name="Blankenship R.E."/>
            <person name="Touchman J.W."/>
        </authorList>
    </citation>
    <scope>NUCLEOTIDE SEQUENCE [LARGE SCALE GENOMIC DNA]</scope>
    <source>
        <strain evidence="2">ATCC 51547 / Ice1</strain>
    </source>
</reference>
<dbReference type="KEGG" id="hmo:HM1_0027"/>
<dbReference type="Gene3D" id="1.10.3210.10">
    <property type="entry name" value="Hypothetical protein af1432"/>
    <property type="match status" value="1"/>
</dbReference>